<organism evidence="8 9">
    <name type="scientific">Phaeodactylum tricornutum (strain CCAP 1055/1)</name>
    <dbReference type="NCBI Taxonomy" id="556484"/>
    <lineage>
        <taxon>Eukaryota</taxon>
        <taxon>Sar</taxon>
        <taxon>Stramenopiles</taxon>
        <taxon>Ochrophyta</taxon>
        <taxon>Bacillariophyta</taxon>
        <taxon>Bacillariophyceae</taxon>
        <taxon>Bacillariophycidae</taxon>
        <taxon>Naviculales</taxon>
        <taxon>Phaeodactylaceae</taxon>
        <taxon>Phaeodactylum</taxon>
    </lineage>
</organism>
<dbReference type="InterPro" id="IPR036774">
    <property type="entry name" value="ERV/ALR_sulphydryl_oxid_sf"/>
</dbReference>
<dbReference type="PaxDb" id="2850-Phatr13254"/>
<dbReference type="AlphaFoldDB" id="B5Y3H0"/>
<dbReference type="STRING" id="556484.B5Y3H0"/>
<accession>B5Y3H0</accession>
<dbReference type="FunCoup" id="B5Y3H0">
    <property type="interactions" value="10"/>
</dbReference>
<dbReference type="Gene3D" id="1.20.120.310">
    <property type="entry name" value="ERV/ALR sulfhydryl oxidase domain"/>
    <property type="match status" value="1"/>
</dbReference>
<dbReference type="EMBL" id="CP001141">
    <property type="protein sequence ID" value="ACI65310.1"/>
    <property type="molecule type" value="Genomic_DNA"/>
</dbReference>
<keyword evidence="4 6" id="KW-0560">Oxidoreductase</keyword>
<evidence type="ECO:0000313" key="8">
    <source>
        <dbReference type="EMBL" id="ACI65310.1"/>
    </source>
</evidence>
<evidence type="ECO:0000256" key="4">
    <source>
        <dbReference type="ARBA" id="ARBA00023002"/>
    </source>
</evidence>
<evidence type="ECO:0000256" key="6">
    <source>
        <dbReference type="RuleBase" id="RU371123"/>
    </source>
</evidence>
<dbReference type="HOGENOM" id="CLU_070631_3_0_1"/>
<comment type="cofactor">
    <cofactor evidence="1 6">
        <name>FAD</name>
        <dbReference type="ChEBI" id="CHEBI:57692"/>
    </cofactor>
</comment>
<keyword evidence="5" id="KW-1015">Disulfide bond</keyword>
<gene>
    <name evidence="8" type="ORF">PHATR_13254</name>
</gene>
<name>B5Y3H0_PHATC</name>
<dbReference type="EC" id="1.8.3.2" evidence="6"/>
<proteinExistence type="predicted"/>
<dbReference type="eggNOG" id="KOG3355">
    <property type="taxonomic scope" value="Eukaryota"/>
</dbReference>
<protein>
    <recommendedName>
        <fullName evidence="6">Sulfhydryl oxidase</fullName>
        <ecNumber evidence="6">1.8.3.2</ecNumber>
    </recommendedName>
</protein>
<dbReference type="RefSeq" id="XP_002185840.1">
    <property type="nucleotide sequence ID" value="XM_002185804.1"/>
</dbReference>
<sequence length="115" mass="13167">PPSSASLGNSSWTLLHTMAAWYPDKPTTEDRSYITGFMNALARFYPCPWCAKDFRHNIEEKPVQTSSREALCTWLCEQHNIVNQKLGKPQYACDIQTLDERWRKSSKDACQSGSH</sequence>
<evidence type="ECO:0000313" key="9">
    <source>
        <dbReference type="Proteomes" id="UP000000759"/>
    </source>
</evidence>
<comment type="catalytic activity">
    <reaction evidence="6">
        <text>2 R'C(R)SH + O2 = R'C(R)S-S(R)CR' + H2O2</text>
        <dbReference type="Rhea" id="RHEA:17357"/>
        <dbReference type="ChEBI" id="CHEBI:15379"/>
        <dbReference type="ChEBI" id="CHEBI:16240"/>
        <dbReference type="ChEBI" id="CHEBI:16520"/>
        <dbReference type="ChEBI" id="CHEBI:17412"/>
        <dbReference type="EC" id="1.8.3.2"/>
    </reaction>
</comment>
<dbReference type="Proteomes" id="UP000000759">
    <property type="component" value="Chromosome 11"/>
</dbReference>
<reference evidence="8 9" key="1">
    <citation type="journal article" date="2008" name="Nature">
        <title>The Phaeodactylum genome reveals the evolutionary history of diatom genomes.</title>
        <authorList>
            <person name="Bowler C."/>
            <person name="Allen A.E."/>
            <person name="Badger J.H."/>
            <person name="Grimwood J."/>
            <person name="Jabbari K."/>
            <person name="Kuo A."/>
            <person name="Maheswari U."/>
            <person name="Martens C."/>
            <person name="Maumus F."/>
            <person name="Otillar R.P."/>
            <person name="Rayko E."/>
            <person name="Salamov A."/>
            <person name="Vandepoele K."/>
            <person name="Beszteri B."/>
            <person name="Gruber A."/>
            <person name="Heijde M."/>
            <person name="Katinka M."/>
            <person name="Mock T."/>
            <person name="Valentin K."/>
            <person name="Verret F."/>
            <person name="Berges J.A."/>
            <person name="Brownlee C."/>
            <person name="Cadoret J.P."/>
            <person name="Chiovitti A."/>
            <person name="Choi C.J."/>
            <person name="Coesel S."/>
            <person name="De Martino A."/>
            <person name="Detter J.C."/>
            <person name="Durkin C."/>
            <person name="Falciatore A."/>
            <person name="Fournet J."/>
            <person name="Haruta M."/>
            <person name="Huysman M.J."/>
            <person name="Jenkins B.D."/>
            <person name="Jiroutova K."/>
            <person name="Jorgensen R.E."/>
            <person name="Joubert Y."/>
            <person name="Kaplan A."/>
            <person name="Kroger N."/>
            <person name="Kroth P.G."/>
            <person name="La Roche J."/>
            <person name="Lindquist E."/>
            <person name="Lommer M."/>
            <person name="Martin-Jezequel V."/>
            <person name="Lopez P.J."/>
            <person name="Lucas S."/>
            <person name="Mangogna M."/>
            <person name="McGinnis K."/>
            <person name="Medlin L.K."/>
            <person name="Montsant A."/>
            <person name="Oudot-Le Secq M.P."/>
            <person name="Napoli C."/>
            <person name="Obornik M."/>
            <person name="Parker M.S."/>
            <person name="Petit J.L."/>
            <person name="Porcel B.M."/>
            <person name="Poulsen N."/>
            <person name="Robison M."/>
            <person name="Rychlewski L."/>
            <person name="Rynearson T.A."/>
            <person name="Schmutz J."/>
            <person name="Shapiro H."/>
            <person name="Siaut M."/>
            <person name="Stanley M."/>
            <person name="Sussman M.R."/>
            <person name="Taylor A.R."/>
            <person name="Vardi A."/>
            <person name="von Dassow P."/>
            <person name="Vyverman W."/>
            <person name="Willis A."/>
            <person name="Wyrwicz L.S."/>
            <person name="Rokhsar D.S."/>
            <person name="Weissenbach J."/>
            <person name="Armbrust E.V."/>
            <person name="Green B.R."/>
            <person name="Van de Peer Y."/>
            <person name="Grigoriev I.V."/>
        </authorList>
    </citation>
    <scope>NUCLEOTIDE SEQUENCE [LARGE SCALE GENOMIC DNA]</scope>
    <source>
        <strain evidence="8 9">CCAP 1055/1</strain>
    </source>
</reference>
<keyword evidence="3 6" id="KW-0274">FAD</keyword>
<dbReference type="GO" id="GO:0050660">
    <property type="term" value="F:flavin adenine dinucleotide binding"/>
    <property type="evidence" value="ECO:0007669"/>
    <property type="project" value="TreeGrafter"/>
</dbReference>
<dbReference type="GO" id="GO:0005739">
    <property type="term" value="C:mitochondrion"/>
    <property type="evidence" value="ECO:0007669"/>
    <property type="project" value="TreeGrafter"/>
</dbReference>
<dbReference type="KEGG" id="pti:PHATR_13254"/>
<evidence type="ECO:0000256" key="2">
    <source>
        <dbReference type="ARBA" id="ARBA00022630"/>
    </source>
</evidence>
<dbReference type="GO" id="GO:0016971">
    <property type="term" value="F:flavin-dependent sulfhydryl oxidase activity"/>
    <property type="evidence" value="ECO:0007669"/>
    <property type="project" value="InterPro"/>
</dbReference>
<evidence type="ECO:0000256" key="1">
    <source>
        <dbReference type="ARBA" id="ARBA00001974"/>
    </source>
</evidence>
<dbReference type="InterPro" id="IPR017905">
    <property type="entry name" value="ERV/ALR_sulphydryl_oxidase"/>
</dbReference>
<dbReference type="PANTHER" id="PTHR12645">
    <property type="entry name" value="ALR/ERV"/>
    <property type="match status" value="1"/>
</dbReference>
<dbReference type="OrthoDB" id="17199at2759"/>
<keyword evidence="9" id="KW-1185">Reference proteome</keyword>
<feature type="non-terminal residue" evidence="8">
    <location>
        <position position="1"/>
    </location>
</feature>
<dbReference type="PANTHER" id="PTHR12645:SF0">
    <property type="entry name" value="FAD-LINKED SULFHYDRYL OXIDASE ALR"/>
    <property type="match status" value="1"/>
</dbReference>
<dbReference type="SUPFAM" id="SSF69000">
    <property type="entry name" value="FAD-dependent thiol oxidase"/>
    <property type="match status" value="1"/>
</dbReference>
<dbReference type="PROSITE" id="PS51324">
    <property type="entry name" value="ERV_ALR"/>
    <property type="match status" value="1"/>
</dbReference>
<keyword evidence="2 6" id="KW-0285">Flavoprotein</keyword>
<feature type="domain" description="ERV/ALR sulfhydryl oxidase" evidence="7">
    <location>
        <begin position="1"/>
        <end position="102"/>
    </location>
</feature>
<dbReference type="InterPro" id="IPR039799">
    <property type="entry name" value="ALR/ERV"/>
</dbReference>
<evidence type="ECO:0000256" key="5">
    <source>
        <dbReference type="ARBA" id="ARBA00023157"/>
    </source>
</evidence>
<dbReference type="InParanoid" id="B5Y3H0"/>
<reference evidence="9" key="2">
    <citation type="submission" date="2008-08" db="EMBL/GenBank/DDBJ databases">
        <authorList>
            <consortium name="Diatom Consortium"/>
            <person name="Grigoriev I."/>
            <person name="Grimwood J."/>
            <person name="Kuo A."/>
            <person name="Otillar R.P."/>
            <person name="Salamov A."/>
            <person name="Detter J.C."/>
            <person name="Lindquist E."/>
            <person name="Shapiro H."/>
            <person name="Lucas S."/>
            <person name="Glavina del Rio T."/>
            <person name="Pitluck S."/>
            <person name="Rokhsar D."/>
            <person name="Bowler C."/>
        </authorList>
    </citation>
    <scope>GENOME REANNOTATION</scope>
    <source>
        <strain evidence="9">CCAP 1055/1</strain>
    </source>
</reference>
<evidence type="ECO:0000259" key="7">
    <source>
        <dbReference type="PROSITE" id="PS51324"/>
    </source>
</evidence>
<dbReference type="Pfam" id="PF04777">
    <property type="entry name" value="Evr1_Alr"/>
    <property type="match status" value="1"/>
</dbReference>
<dbReference type="GeneID" id="7204605"/>
<dbReference type="FunFam" id="1.20.120.310:FF:000002">
    <property type="entry name" value="Sulfhydryl oxidase"/>
    <property type="match status" value="1"/>
</dbReference>
<evidence type="ECO:0000256" key="3">
    <source>
        <dbReference type="ARBA" id="ARBA00022827"/>
    </source>
</evidence>